<evidence type="ECO:0000256" key="15">
    <source>
        <dbReference type="ARBA" id="ARBA00040883"/>
    </source>
</evidence>
<comment type="catalytic activity">
    <reaction evidence="1 16">
        <text>(R)-pantothenate + ATP = (R)-4'-phosphopantothenate + ADP + H(+)</text>
        <dbReference type="Rhea" id="RHEA:16373"/>
        <dbReference type="ChEBI" id="CHEBI:10986"/>
        <dbReference type="ChEBI" id="CHEBI:15378"/>
        <dbReference type="ChEBI" id="CHEBI:29032"/>
        <dbReference type="ChEBI" id="CHEBI:30616"/>
        <dbReference type="ChEBI" id="CHEBI:456216"/>
        <dbReference type="EC" id="2.7.1.33"/>
    </reaction>
</comment>
<keyword evidence="11 16" id="KW-0067">ATP-binding</keyword>
<dbReference type="Proteomes" id="UP001501844">
    <property type="component" value="Unassembled WGS sequence"/>
</dbReference>
<dbReference type="CDD" id="cd24015">
    <property type="entry name" value="ASKHA_NBD_PanK-III"/>
    <property type="match status" value="1"/>
</dbReference>
<evidence type="ECO:0000256" key="14">
    <source>
        <dbReference type="ARBA" id="ARBA00038036"/>
    </source>
</evidence>
<dbReference type="PANTHER" id="PTHR34265:SF1">
    <property type="entry name" value="TYPE III PANTOTHENATE KINASE"/>
    <property type="match status" value="1"/>
</dbReference>
<dbReference type="Gene3D" id="3.30.420.40">
    <property type="match status" value="1"/>
</dbReference>
<name>A0ABP8FQB8_9BACT</name>
<evidence type="ECO:0000256" key="12">
    <source>
        <dbReference type="ARBA" id="ARBA00022958"/>
    </source>
</evidence>
<comment type="cofactor">
    <cofactor evidence="16">
        <name>NH4(+)</name>
        <dbReference type="ChEBI" id="CHEBI:28938"/>
    </cofactor>
    <cofactor evidence="16">
        <name>K(+)</name>
        <dbReference type="ChEBI" id="CHEBI:29103"/>
    </cofactor>
    <text evidence="16">A monovalent cation. Ammonium or potassium.</text>
</comment>
<keyword evidence="9 16" id="KW-0547">Nucleotide-binding</keyword>
<comment type="subcellular location">
    <subcellularLocation>
        <location evidence="3 16">Cytoplasm</location>
    </subcellularLocation>
</comment>
<comment type="function">
    <text evidence="16">Catalyzes the phosphorylation of pantothenate (Pan), the first step in CoA biosynthesis.</text>
</comment>
<evidence type="ECO:0000256" key="11">
    <source>
        <dbReference type="ARBA" id="ARBA00022840"/>
    </source>
</evidence>
<evidence type="ECO:0000256" key="5">
    <source>
        <dbReference type="ARBA" id="ARBA00011738"/>
    </source>
</evidence>
<keyword evidence="10 16" id="KW-0418">Kinase</keyword>
<dbReference type="InterPro" id="IPR043129">
    <property type="entry name" value="ATPase_NBD"/>
</dbReference>
<organism evidence="17 18">
    <name type="scientific">Nibribacter koreensis</name>
    <dbReference type="NCBI Taxonomy" id="1084519"/>
    <lineage>
        <taxon>Bacteria</taxon>
        <taxon>Pseudomonadati</taxon>
        <taxon>Bacteroidota</taxon>
        <taxon>Cytophagia</taxon>
        <taxon>Cytophagales</taxon>
        <taxon>Hymenobacteraceae</taxon>
        <taxon>Nibribacter</taxon>
    </lineage>
</organism>
<dbReference type="InterPro" id="IPR004619">
    <property type="entry name" value="Type_III_PanK"/>
</dbReference>
<evidence type="ECO:0000313" key="17">
    <source>
        <dbReference type="EMBL" id="GAA4308805.1"/>
    </source>
</evidence>
<evidence type="ECO:0000256" key="3">
    <source>
        <dbReference type="ARBA" id="ARBA00004496"/>
    </source>
</evidence>
<feature type="binding site" evidence="16">
    <location>
        <position position="84"/>
    </location>
    <ligand>
        <name>substrate</name>
    </ligand>
</feature>
<evidence type="ECO:0000313" key="18">
    <source>
        <dbReference type="Proteomes" id="UP001501844"/>
    </source>
</evidence>
<dbReference type="HAMAP" id="MF_01274">
    <property type="entry name" value="Pantothen_kinase_3"/>
    <property type="match status" value="1"/>
</dbReference>
<sequence>MLNLAIDMGNSRIKVGFFEGGSLVRESIFTDLSQIGEALKDQEVQHVIVSSVRKTPEKLSNVVPLLGKQLLFSAQTPVPLQNAYATPSTLGVDRLAAAVGAQHLFPERNCLVIDAGTCITYDIVEAAGVYQGGSISPGVNMRYQAMHTFTGKLPLLSGTDLPPRPGKTTEEAMKSGVLYGAVAEMEGMIQHYERQYKSLTVVLCGGDAPFFESTVKARIFVIPELVLIGLNRILEYNV</sequence>
<feature type="binding site" evidence="16">
    <location>
        <begin position="91"/>
        <end position="94"/>
    </location>
    <ligand>
        <name>substrate</name>
    </ligand>
</feature>
<dbReference type="RefSeq" id="WP_345166754.1">
    <property type="nucleotide sequence ID" value="NZ_BAABGX010000002.1"/>
</dbReference>
<evidence type="ECO:0000256" key="4">
    <source>
        <dbReference type="ARBA" id="ARBA00005225"/>
    </source>
</evidence>
<dbReference type="SUPFAM" id="SSF53067">
    <property type="entry name" value="Actin-like ATPase domain"/>
    <property type="match status" value="2"/>
</dbReference>
<dbReference type="EC" id="2.7.1.33" evidence="6 16"/>
<evidence type="ECO:0000256" key="6">
    <source>
        <dbReference type="ARBA" id="ARBA00012102"/>
    </source>
</evidence>
<evidence type="ECO:0000256" key="13">
    <source>
        <dbReference type="ARBA" id="ARBA00022993"/>
    </source>
</evidence>
<protein>
    <recommendedName>
        <fullName evidence="15 16">Type III pantothenate kinase</fullName>
        <ecNumber evidence="6 16">2.7.1.33</ecNumber>
    </recommendedName>
    <alternativeName>
        <fullName evidence="16">PanK-III</fullName>
    </alternativeName>
    <alternativeName>
        <fullName evidence="16">Pantothenic acid kinase</fullName>
    </alternativeName>
</protein>
<dbReference type="GO" id="GO:0016301">
    <property type="term" value="F:kinase activity"/>
    <property type="evidence" value="ECO:0007669"/>
    <property type="project" value="UniProtKB-KW"/>
</dbReference>
<keyword evidence="12 16" id="KW-0630">Potassium</keyword>
<evidence type="ECO:0000256" key="7">
    <source>
        <dbReference type="ARBA" id="ARBA00022490"/>
    </source>
</evidence>
<evidence type="ECO:0000256" key="10">
    <source>
        <dbReference type="ARBA" id="ARBA00022777"/>
    </source>
</evidence>
<gene>
    <name evidence="16" type="primary">coaX</name>
    <name evidence="17" type="ORF">GCM10023183_25630</name>
</gene>
<feature type="binding site" evidence="16">
    <location>
        <position position="114"/>
    </location>
    <ligand>
        <name>K(+)</name>
        <dbReference type="ChEBI" id="CHEBI:29103"/>
    </ligand>
</feature>
<accession>A0ABP8FQB8</accession>
<feature type="binding site" evidence="16">
    <location>
        <begin position="7"/>
        <end position="14"/>
    </location>
    <ligand>
        <name>ATP</name>
        <dbReference type="ChEBI" id="CHEBI:30616"/>
    </ligand>
</feature>
<evidence type="ECO:0000256" key="1">
    <source>
        <dbReference type="ARBA" id="ARBA00001206"/>
    </source>
</evidence>
<comment type="subunit">
    <text evidence="5 16">Homodimer.</text>
</comment>
<comment type="cofactor">
    <cofactor evidence="2">
        <name>K(+)</name>
        <dbReference type="ChEBI" id="CHEBI:29103"/>
    </cofactor>
</comment>
<feature type="binding site" evidence="16">
    <location>
        <position position="169"/>
    </location>
    <ligand>
        <name>substrate</name>
    </ligand>
</feature>
<feature type="active site" description="Proton acceptor" evidence="16">
    <location>
        <position position="93"/>
    </location>
</feature>
<keyword evidence="13 16" id="KW-0173">Coenzyme A biosynthesis</keyword>
<evidence type="ECO:0000256" key="16">
    <source>
        <dbReference type="HAMAP-Rule" id="MF_01274"/>
    </source>
</evidence>
<evidence type="ECO:0000256" key="8">
    <source>
        <dbReference type="ARBA" id="ARBA00022679"/>
    </source>
</evidence>
<evidence type="ECO:0000256" key="2">
    <source>
        <dbReference type="ARBA" id="ARBA00001958"/>
    </source>
</evidence>
<dbReference type="EMBL" id="BAABGX010000002">
    <property type="protein sequence ID" value="GAA4308805.1"/>
    <property type="molecule type" value="Genomic_DNA"/>
</dbReference>
<reference evidence="18" key="1">
    <citation type="journal article" date="2019" name="Int. J. Syst. Evol. Microbiol.">
        <title>The Global Catalogue of Microorganisms (GCM) 10K type strain sequencing project: providing services to taxonomists for standard genome sequencing and annotation.</title>
        <authorList>
            <consortium name="The Broad Institute Genomics Platform"/>
            <consortium name="The Broad Institute Genome Sequencing Center for Infectious Disease"/>
            <person name="Wu L."/>
            <person name="Ma J."/>
        </authorList>
    </citation>
    <scope>NUCLEOTIDE SEQUENCE [LARGE SCALE GENOMIC DNA]</scope>
    <source>
        <strain evidence="18">JCM 17917</strain>
    </source>
</reference>
<comment type="caution">
    <text evidence="17">The sequence shown here is derived from an EMBL/GenBank/DDBJ whole genome shotgun (WGS) entry which is preliminary data.</text>
</comment>
<proteinExistence type="inferred from homology"/>
<comment type="similarity">
    <text evidence="14 16">Belongs to the type III pantothenate kinase family.</text>
</comment>
<keyword evidence="16" id="KW-0479">Metal-binding</keyword>
<keyword evidence="18" id="KW-1185">Reference proteome</keyword>
<keyword evidence="8 16" id="KW-0808">Transferase</keyword>
<dbReference type="PANTHER" id="PTHR34265">
    <property type="entry name" value="TYPE III PANTOTHENATE KINASE"/>
    <property type="match status" value="1"/>
</dbReference>
<comment type="pathway">
    <text evidence="4 16">Cofactor biosynthesis; coenzyme A biosynthesis; CoA from (R)-pantothenate: step 1/5.</text>
</comment>
<dbReference type="NCBIfam" id="TIGR00671">
    <property type="entry name" value="baf"/>
    <property type="match status" value="1"/>
</dbReference>
<evidence type="ECO:0000256" key="9">
    <source>
        <dbReference type="ARBA" id="ARBA00022741"/>
    </source>
</evidence>
<keyword evidence="7 16" id="KW-0963">Cytoplasm</keyword>
<feature type="binding site" evidence="16">
    <location>
        <position position="117"/>
    </location>
    <ligand>
        <name>ATP</name>
        <dbReference type="ChEBI" id="CHEBI:30616"/>
    </ligand>
</feature>
<dbReference type="Pfam" id="PF03309">
    <property type="entry name" value="Pan_kinase"/>
    <property type="match status" value="1"/>
</dbReference>